<accession>A0ABW2VGG9</accession>
<dbReference type="Pfam" id="PF14200">
    <property type="entry name" value="RicinB_lectin_2"/>
    <property type="match status" value="1"/>
</dbReference>
<name>A0ABW2VGG9_9ACTN</name>
<keyword evidence="4" id="KW-1185">Reference proteome</keyword>
<dbReference type="EMBL" id="JBHTEC010000001">
    <property type="protein sequence ID" value="MFD0282785.1"/>
    <property type="molecule type" value="Genomic_DNA"/>
</dbReference>
<dbReference type="SUPFAM" id="SSF50370">
    <property type="entry name" value="Ricin B-like lectins"/>
    <property type="match status" value="1"/>
</dbReference>
<evidence type="ECO:0000256" key="1">
    <source>
        <dbReference type="SAM" id="MobiDB-lite"/>
    </source>
</evidence>
<gene>
    <name evidence="3" type="ORF">ACFQZP_14035</name>
</gene>
<dbReference type="CDD" id="cd00161">
    <property type="entry name" value="beta-trefoil_Ricin-like"/>
    <property type="match status" value="1"/>
</dbReference>
<evidence type="ECO:0000313" key="4">
    <source>
        <dbReference type="Proteomes" id="UP001596957"/>
    </source>
</evidence>
<reference evidence="4" key="1">
    <citation type="journal article" date="2019" name="Int. J. Syst. Evol. Microbiol.">
        <title>The Global Catalogue of Microorganisms (GCM) 10K type strain sequencing project: providing services to taxonomists for standard genome sequencing and annotation.</title>
        <authorList>
            <consortium name="The Broad Institute Genomics Platform"/>
            <consortium name="The Broad Institute Genome Sequencing Center for Infectious Disease"/>
            <person name="Wu L."/>
            <person name="Ma J."/>
        </authorList>
    </citation>
    <scope>NUCLEOTIDE SEQUENCE [LARGE SCALE GENOMIC DNA]</scope>
    <source>
        <strain evidence="4">CGMCC 4.7198</strain>
    </source>
</reference>
<organism evidence="3 4">
    <name type="scientific">Streptomyces lutosisoli</name>
    <dbReference type="NCBI Taxonomy" id="2665721"/>
    <lineage>
        <taxon>Bacteria</taxon>
        <taxon>Bacillati</taxon>
        <taxon>Actinomycetota</taxon>
        <taxon>Actinomycetes</taxon>
        <taxon>Kitasatosporales</taxon>
        <taxon>Streptomycetaceae</taxon>
        <taxon>Streptomyces</taxon>
    </lineage>
</organism>
<dbReference type="InterPro" id="IPR035992">
    <property type="entry name" value="Ricin_B-like_lectins"/>
</dbReference>
<proteinExistence type="predicted"/>
<comment type="caution">
    <text evidence="3">The sequence shown here is derived from an EMBL/GenBank/DDBJ whole genome shotgun (WGS) entry which is preliminary data.</text>
</comment>
<dbReference type="Proteomes" id="UP001596957">
    <property type="component" value="Unassembled WGS sequence"/>
</dbReference>
<dbReference type="Gene3D" id="2.80.10.50">
    <property type="match status" value="1"/>
</dbReference>
<evidence type="ECO:0000313" key="3">
    <source>
        <dbReference type="EMBL" id="MFD0282785.1"/>
    </source>
</evidence>
<feature type="domain" description="Ricin B lectin" evidence="2">
    <location>
        <begin position="26"/>
        <end position="77"/>
    </location>
</feature>
<dbReference type="InterPro" id="IPR000772">
    <property type="entry name" value="Ricin_B_lectin"/>
</dbReference>
<dbReference type="RefSeq" id="WP_381300922.1">
    <property type="nucleotide sequence ID" value="NZ_JBHTEC010000001.1"/>
</dbReference>
<protein>
    <submittedName>
        <fullName evidence="3">RICIN domain-containing protein</fullName>
    </submittedName>
</protein>
<sequence length="100" mass="10206">MGGGAATTPPVKPGNWPSPAMGSRWKSARNGLCAGVEDGSAAAGKAVCRQTCDGGASRVWKLGAVDDASWTLEVVAGAAAVRARIRARSSNLPTGQRWRA</sequence>
<evidence type="ECO:0000259" key="2">
    <source>
        <dbReference type="Pfam" id="PF14200"/>
    </source>
</evidence>
<feature type="region of interest" description="Disordered" evidence="1">
    <location>
        <begin position="1"/>
        <end position="23"/>
    </location>
</feature>